<comment type="caution">
    <text evidence="2">The sequence shown here is derived from an EMBL/GenBank/DDBJ whole genome shotgun (WGS) entry which is preliminary data.</text>
</comment>
<dbReference type="PANTHER" id="PTHR48174">
    <property type="entry name" value="DUF946 FAMILY PROTEIN"/>
    <property type="match status" value="1"/>
</dbReference>
<protein>
    <submittedName>
        <fullName evidence="2">Vacuolar protein sorting-associated protein 62</fullName>
    </submittedName>
</protein>
<gene>
    <name evidence="2" type="primary">VPS62_1</name>
    <name evidence="2" type="ORF">LTR25_001024</name>
</gene>
<accession>A0AAV9QHN4</accession>
<sequence>MSSIRPILLLLYIGCCLSFPLTSITKRDVPDFVRQYAPVAYLCSTEIYLPSDIGAQIVHTHPEDASGATITPPAALTLSNLDSLNAFADSGTNVFLTSNEGIQALPAWFRGTDLQSDGSTPSTVASAIVTVTKPNDTLDAFYFYFYAYNQGNWVLGSPALEFGDHVGDWEHTMVRFVSGAPTAVYYSQHSGGEAFTYAATEKGPDGVRPVVYVANGTHANYATAGGHDHTIPNLNTEAGPLTDHTDKGPFWDPLLSAYLYSYDNSTGVFAAYNGVDPTGWLNFAGRWGDNELPDSTPGQMDVFGEKKYVAGPTGPRDKSLGRTAVCPDGDSCDIKSSLGP</sequence>
<feature type="chain" id="PRO_5043440715" evidence="1">
    <location>
        <begin position="19"/>
        <end position="340"/>
    </location>
</feature>
<dbReference type="AlphaFoldDB" id="A0AAV9QHN4"/>
<reference evidence="2 3" key="1">
    <citation type="submission" date="2023-06" db="EMBL/GenBank/DDBJ databases">
        <title>Black Yeasts Isolated from many extreme environments.</title>
        <authorList>
            <person name="Coleine C."/>
            <person name="Stajich J.E."/>
            <person name="Selbmann L."/>
        </authorList>
    </citation>
    <scope>NUCLEOTIDE SEQUENCE [LARGE SCALE GENOMIC DNA]</scope>
    <source>
        <strain evidence="2 3">CCFEE 5887</strain>
    </source>
</reference>
<dbReference type="Pfam" id="PF06101">
    <property type="entry name" value="Vps62"/>
    <property type="match status" value="1"/>
</dbReference>
<dbReference type="PANTHER" id="PTHR48174:SF5">
    <property type="entry name" value="VACUOLAR PROTEIN SORTING-ASSOCIATED PROTEIN 62"/>
    <property type="match status" value="1"/>
</dbReference>
<dbReference type="EMBL" id="JAXLQG010000002">
    <property type="protein sequence ID" value="KAK5543411.1"/>
    <property type="molecule type" value="Genomic_DNA"/>
</dbReference>
<organism evidence="2 3">
    <name type="scientific">Vermiconidia calcicola</name>
    <dbReference type="NCBI Taxonomy" id="1690605"/>
    <lineage>
        <taxon>Eukaryota</taxon>
        <taxon>Fungi</taxon>
        <taxon>Dikarya</taxon>
        <taxon>Ascomycota</taxon>
        <taxon>Pezizomycotina</taxon>
        <taxon>Dothideomycetes</taxon>
        <taxon>Dothideomycetidae</taxon>
        <taxon>Mycosphaerellales</taxon>
        <taxon>Extremaceae</taxon>
        <taxon>Vermiconidia</taxon>
    </lineage>
</organism>
<keyword evidence="3" id="KW-1185">Reference proteome</keyword>
<name>A0AAV9QHN4_9PEZI</name>
<evidence type="ECO:0000313" key="2">
    <source>
        <dbReference type="EMBL" id="KAK5543411.1"/>
    </source>
</evidence>
<keyword evidence="1" id="KW-0732">Signal</keyword>
<proteinExistence type="predicted"/>
<feature type="signal peptide" evidence="1">
    <location>
        <begin position="1"/>
        <end position="18"/>
    </location>
</feature>
<dbReference type="Proteomes" id="UP001345827">
    <property type="component" value="Unassembled WGS sequence"/>
</dbReference>
<evidence type="ECO:0000256" key="1">
    <source>
        <dbReference type="SAM" id="SignalP"/>
    </source>
</evidence>
<dbReference type="InterPro" id="IPR009291">
    <property type="entry name" value="Vps62"/>
</dbReference>
<evidence type="ECO:0000313" key="3">
    <source>
        <dbReference type="Proteomes" id="UP001345827"/>
    </source>
</evidence>